<evidence type="ECO:0008006" key="4">
    <source>
        <dbReference type="Google" id="ProtNLM"/>
    </source>
</evidence>
<comment type="caution">
    <text evidence="2">The sequence shown here is derived from an EMBL/GenBank/DDBJ whole genome shotgun (WGS) entry which is preliminary data.</text>
</comment>
<keyword evidence="1" id="KW-0812">Transmembrane</keyword>
<keyword evidence="1" id="KW-1133">Transmembrane helix</keyword>
<feature type="transmembrane region" description="Helical" evidence="1">
    <location>
        <begin position="7"/>
        <end position="26"/>
    </location>
</feature>
<name>A0A7C9JKW7_9BURK</name>
<dbReference type="Proteomes" id="UP000481947">
    <property type="component" value="Unassembled WGS sequence"/>
</dbReference>
<feature type="transmembrane region" description="Helical" evidence="1">
    <location>
        <begin position="107"/>
        <end position="126"/>
    </location>
</feature>
<proteinExistence type="predicted"/>
<dbReference type="RefSeq" id="WP_161124613.1">
    <property type="nucleotide sequence ID" value="NZ_VYSB01000004.1"/>
</dbReference>
<gene>
    <name evidence="2" type="ORF">F5985_05415</name>
</gene>
<organism evidence="2 3">
    <name type="scientific">Malikia spinosa</name>
    <dbReference type="NCBI Taxonomy" id="86180"/>
    <lineage>
        <taxon>Bacteria</taxon>
        <taxon>Pseudomonadati</taxon>
        <taxon>Pseudomonadota</taxon>
        <taxon>Betaproteobacteria</taxon>
        <taxon>Burkholderiales</taxon>
        <taxon>Comamonadaceae</taxon>
        <taxon>Malikia</taxon>
    </lineage>
</organism>
<evidence type="ECO:0000313" key="2">
    <source>
        <dbReference type="EMBL" id="MYZ51586.1"/>
    </source>
</evidence>
<dbReference type="AlphaFoldDB" id="A0A7C9JKW7"/>
<dbReference type="EMBL" id="VYSB01000004">
    <property type="protein sequence ID" value="MYZ51586.1"/>
    <property type="molecule type" value="Genomic_DNA"/>
</dbReference>
<sequence>MKNLIKMIFWAGVAYFILVAIVVIIGDKYTFPLPNYLAERHVGPAPVPTEQELSDMNYPREKVGLNYKKGTIDGDYNNKLLALNQYVFMMEYRDEWRGKVGGLAEKYVFAFRALSSLFLFGALWMFKKATLCWWVEQVVPLKKATLSAKLPVGVLGGDKSIPELVGDGIKQRQLKKQHEEFQQLESLLRSGLITQAQFDVKKYEIAAKIQKVI</sequence>
<accession>A0A7C9JKW7</accession>
<evidence type="ECO:0000256" key="1">
    <source>
        <dbReference type="SAM" id="Phobius"/>
    </source>
</evidence>
<keyword evidence="1" id="KW-0472">Membrane</keyword>
<reference evidence="2 3" key="1">
    <citation type="submission" date="2019-09" db="EMBL/GenBank/DDBJ databases">
        <title>Identification of Malikia spinosa a prominent benzene-, toluene-, and ethylbenzene-degrading bacterium: enrichment, isolation and whole genome sequencing.</title>
        <authorList>
            <person name="Tancsics A."/>
            <person name="Revesz F."/>
            <person name="Kriszt B."/>
        </authorList>
    </citation>
    <scope>NUCLEOTIDE SEQUENCE [LARGE SCALE GENOMIC DNA]</scope>
    <source>
        <strain evidence="2 3">AB6</strain>
    </source>
</reference>
<protein>
    <recommendedName>
        <fullName evidence="4">SHOCT domain-containing protein</fullName>
    </recommendedName>
</protein>
<evidence type="ECO:0000313" key="3">
    <source>
        <dbReference type="Proteomes" id="UP000481947"/>
    </source>
</evidence>